<name>A0A1V9XQJ3_9ACAR</name>
<keyword evidence="9" id="KW-1185">Reference proteome</keyword>
<dbReference type="InParanoid" id="A0A1V9XQJ3"/>
<dbReference type="EMBL" id="MNPL01005824">
    <property type="protein sequence ID" value="OQR75765.1"/>
    <property type="molecule type" value="Genomic_DNA"/>
</dbReference>
<evidence type="ECO:0000313" key="9">
    <source>
        <dbReference type="Proteomes" id="UP000192247"/>
    </source>
</evidence>
<dbReference type="InterPro" id="IPR001816">
    <property type="entry name" value="Transl_elong_EFTs/EF1B"/>
</dbReference>
<proteinExistence type="inferred from homology"/>
<evidence type="ECO:0000256" key="3">
    <source>
        <dbReference type="ARBA" id="ARBA00022917"/>
    </source>
</evidence>
<protein>
    <recommendedName>
        <fullName evidence="4">Elongation factor Ts, mitochondrial</fullName>
        <shortName evidence="4">EF-Ts</shortName>
        <shortName evidence="4">EF-TsMt</shortName>
    </recommendedName>
</protein>
<evidence type="ECO:0000259" key="7">
    <source>
        <dbReference type="Pfam" id="PF00889"/>
    </source>
</evidence>
<feature type="domain" description="Translation elongation factor EFTs/EF1B dimerisation" evidence="7">
    <location>
        <begin position="85"/>
        <end position="303"/>
    </location>
</feature>
<dbReference type="AlphaFoldDB" id="A0A1V9XQJ3"/>
<dbReference type="NCBIfam" id="TIGR00116">
    <property type="entry name" value="tsf"/>
    <property type="match status" value="1"/>
</dbReference>
<dbReference type="OrthoDB" id="277235at2759"/>
<comment type="subcellular location">
    <subcellularLocation>
        <location evidence="4">Mitochondrion</location>
    </subcellularLocation>
</comment>
<keyword evidence="4" id="KW-0496">Mitochondrion</keyword>
<dbReference type="PANTHER" id="PTHR11741">
    <property type="entry name" value="ELONGATION FACTOR TS"/>
    <property type="match status" value="1"/>
</dbReference>
<evidence type="ECO:0000256" key="6">
    <source>
        <dbReference type="SAM" id="MobiDB-lite"/>
    </source>
</evidence>
<sequence length="312" mass="34753">MVFLSRILRVEVCKQSLLTLRKTTGHSFQHCKKALEQTENDLSKAVGWLETKALEEGWTKLERTGGRAAHQGVLAMAGRGSNLVAVTEISCETDFVSRNAELRDFAHGVSETIWQEARNENSSSVTKARTLPWEKIAKLVLNGQSVEDGRARLVTKVGENVSFRQSVLVTAGEGERLAASCHPDVFFGKYGAVVVYKGGDDEIADKVCRHIIGMKPSSIGKVEDLHKKLEKRDAIEEVQANSSKELTLENLDEDAGEAVPAEQNKDNEERLLLQDFVFDPDTTVGELLQENDMEITKFWRLECAHEVVENKD</sequence>
<keyword evidence="2 4" id="KW-0251">Elongation factor</keyword>
<reference evidence="8 9" key="1">
    <citation type="journal article" date="2017" name="Gigascience">
        <title>Draft genome of the honey bee ectoparasitic mite, Tropilaelaps mercedesae, is shaped by the parasitic life history.</title>
        <authorList>
            <person name="Dong X."/>
            <person name="Armstrong S.D."/>
            <person name="Xia D."/>
            <person name="Makepeace B.L."/>
            <person name="Darby A.C."/>
            <person name="Kadowaki T."/>
        </authorList>
    </citation>
    <scope>NUCLEOTIDE SEQUENCE [LARGE SCALE GENOMIC DNA]</scope>
    <source>
        <strain evidence="8">Wuxi-XJTLU</strain>
    </source>
</reference>
<organism evidence="8 9">
    <name type="scientific">Tropilaelaps mercedesae</name>
    <dbReference type="NCBI Taxonomy" id="418985"/>
    <lineage>
        <taxon>Eukaryota</taxon>
        <taxon>Metazoa</taxon>
        <taxon>Ecdysozoa</taxon>
        <taxon>Arthropoda</taxon>
        <taxon>Chelicerata</taxon>
        <taxon>Arachnida</taxon>
        <taxon>Acari</taxon>
        <taxon>Parasitiformes</taxon>
        <taxon>Mesostigmata</taxon>
        <taxon>Gamasina</taxon>
        <taxon>Dermanyssoidea</taxon>
        <taxon>Laelapidae</taxon>
        <taxon>Tropilaelaps</taxon>
    </lineage>
</organism>
<evidence type="ECO:0000256" key="2">
    <source>
        <dbReference type="ARBA" id="ARBA00022768"/>
    </source>
</evidence>
<gene>
    <name evidence="8" type="ORF">BIW11_08215</name>
</gene>
<dbReference type="InterPro" id="IPR009060">
    <property type="entry name" value="UBA-like_sf"/>
</dbReference>
<feature type="region of interest" description="Disordered" evidence="6">
    <location>
        <begin position="245"/>
        <end position="265"/>
    </location>
</feature>
<dbReference type="CDD" id="cd14275">
    <property type="entry name" value="UBA_EF-Ts"/>
    <property type="match status" value="1"/>
</dbReference>
<comment type="function">
    <text evidence="4 5">Associates with the EF-Tu.GDP complex and induces the exchange of GDP to GTP. It remains bound to the aminoacyl-tRNA.EF-Tu.GTP complex up to the GTP hydrolysis stage on the ribosome.</text>
</comment>
<dbReference type="SUPFAM" id="SSF46934">
    <property type="entry name" value="UBA-like"/>
    <property type="match status" value="1"/>
</dbReference>
<dbReference type="InterPro" id="IPR014039">
    <property type="entry name" value="Transl_elong_EFTs/EF1B_dimer"/>
</dbReference>
<comment type="similarity">
    <text evidence="1 4 5">Belongs to the EF-Ts family.</text>
</comment>
<evidence type="ECO:0000256" key="5">
    <source>
        <dbReference type="RuleBase" id="RU000642"/>
    </source>
</evidence>
<evidence type="ECO:0000256" key="4">
    <source>
        <dbReference type="HAMAP-Rule" id="MF_03135"/>
    </source>
</evidence>
<keyword evidence="3 4" id="KW-0648">Protein biosynthesis</keyword>
<dbReference type="GO" id="GO:0003746">
    <property type="term" value="F:translation elongation factor activity"/>
    <property type="evidence" value="ECO:0007669"/>
    <property type="project" value="UniProtKB-UniRule"/>
</dbReference>
<dbReference type="PANTHER" id="PTHR11741:SF0">
    <property type="entry name" value="ELONGATION FACTOR TS, MITOCHONDRIAL"/>
    <property type="match status" value="1"/>
</dbReference>
<dbReference type="SUPFAM" id="SSF54713">
    <property type="entry name" value="Elongation factor Ts (EF-Ts), dimerisation domain"/>
    <property type="match status" value="1"/>
</dbReference>
<accession>A0A1V9XQJ3</accession>
<comment type="caution">
    <text evidence="8">The sequence shown here is derived from an EMBL/GenBank/DDBJ whole genome shotgun (WGS) entry which is preliminary data.</text>
</comment>
<dbReference type="PROSITE" id="PS01127">
    <property type="entry name" value="EF_TS_2"/>
    <property type="match status" value="1"/>
</dbReference>
<dbReference type="Gene3D" id="1.10.8.10">
    <property type="entry name" value="DNA helicase RuvA subunit, C-terminal domain"/>
    <property type="match status" value="1"/>
</dbReference>
<dbReference type="STRING" id="418985.A0A1V9XQJ3"/>
<dbReference type="InterPro" id="IPR036402">
    <property type="entry name" value="EF-Ts_dimer_sf"/>
</dbReference>
<evidence type="ECO:0000256" key="1">
    <source>
        <dbReference type="ARBA" id="ARBA00005532"/>
    </source>
</evidence>
<dbReference type="GO" id="GO:0070125">
    <property type="term" value="P:mitochondrial translational elongation"/>
    <property type="evidence" value="ECO:0007669"/>
    <property type="project" value="TreeGrafter"/>
</dbReference>
<dbReference type="Pfam" id="PF25025">
    <property type="entry name" value="EF-Ts_N"/>
    <property type="match status" value="1"/>
</dbReference>
<dbReference type="GO" id="GO:0005739">
    <property type="term" value="C:mitochondrion"/>
    <property type="evidence" value="ECO:0007669"/>
    <property type="project" value="UniProtKB-SubCell"/>
</dbReference>
<dbReference type="FunCoup" id="A0A1V9XQJ3">
    <property type="interactions" value="1746"/>
</dbReference>
<dbReference type="InterPro" id="IPR018101">
    <property type="entry name" value="Transl_elong_Ts_CS"/>
</dbReference>
<evidence type="ECO:0000313" key="8">
    <source>
        <dbReference type="EMBL" id="OQR75765.1"/>
    </source>
</evidence>
<dbReference type="Proteomes" id="UP000192247">
    <property type="component" value="Unassembled WGS sequence"/>
</dbReference>
<dbReference type="HAMAP" id="MF_00050">
    <property type="entry name" value="EF_Ts"/>
    <property type="match status" value="1"/>
</dbReference>
<dbReference type="Gene3D" id="3.30.479.20">
    <property type="entry name" value="Elongation factor Ts, dimerisation domain"/>
    <property type="match status" value="2"/>
</dbReference>
<dbReference type="Pfam" id="PF00889">
    <property type="entry name" value="EF_TS"/>
    <property type="match status" value="1"/>
</dbReference>